<keyword evidence="2" id="KW-0812">Transmembrane</keyword>
<proteinExistence type="predicted"/>
<keyword evidence="2" id="KW-1133">Transmembrane helix</keyword>
<feature type="compositionally biased region" description="Basic and acidic residues" evidence="1">
    <location>
        <begin position="29"/>
        <end position="66"/>
    </location>
</feature>
<gene>
    <name evidence="3" type="ORF">KUTeg_016492</name>
</gene>
<evidence type="ECO:0000256" key="1">
    <source>
        <dbReference type="SAM" id="MobiDB-lite"/>
    </source>
</evidence>
<feature type="compositionally biased region" description="Pro residues" evidence="1">
    <location>
        <begin position="149"/>
        <end position="164"/>
    </location>
</feature>
<dbReference type="Proteomes" id="UP001217089">
    <property type="component" value="Unassembled WGS sequence"/>
</dbReference>
<sequence>MYYIKYPDIEKLQAHTDQPPPKAAEPDSGEEHSEHHEKHDGKYDEDDKKNEDDDDCNHKDKDDKGITRCSRKRPMVFIGAAIAVLVVVTCLVGGVCFCKWNNRRKQVSDSVTNLQEKKVARRAENYVVAIQNESTTKPPLDGPIIVPSLPQPTPTSPPPPYEKY</sequence>
<protein>
    <submittedName>
        <fullName evidence="3">Uncharacterized protein</fullName>
    </submittedName>
</protein>
<keyword evidence="2" id="KW-0472">Membrane</keyword>
<evidence type="ECO:0000313" key="4">
    <source>
        <dbReference type="Proteomes" id="UP001217089"/>
    </source>
</evidence>
<keyword evidence="4" id="KW-1185">Reference proteome</keyword>
<comment type="caution">
    <text evidence="3">The sequence shown here is derived from an EMBL/GenBank/DDBJ whole genome shotgun (WGS) entry which is preliminary data.</text>
</comment>
<reference evidence="3 4" key="1">
    <citation type="submission" date="2022-12" db="EMBL/GenBank/DDBJ databases">
        <title>Chromosome-level genome of Tegillarca granosa.</title>
        <authorList>
            <person name="Kim J."/>
        </authorList>
    </citation>
    <scope>NUCLEOTIDE SEQUENCE [LARGE SCALE GENOMIC DNA]</scope>
    <source>
        <strain evidence="3">Teg-2019</strain>
        <tissue evidence="3">Adductor muscle</tissue>
    </source>
</reference>
<dbReference type="EMBL" id="JARBDR010000813">
    <property type="protein sequence ID" value="KAJ8305947.1"/>
    <property type="molecule type" value="Genomic_DNA"/>
</dbReference>
<name>A0ABQ9EL13_TEGGR</name>
<feature type="transmembrane region" description="Helical" evidence="2">
    <location>
        <begin position="75"/>
        <end position="98"/>
    </location>
</feature>
<feature type="region of interest" description="Disordered" evidence="1">
    <location>
        <begin position="1"/>
        <end position="67"/>
    </location>
</feature>
<feature type="region of interest" description="Disordered" evidence="1">
    <location>
        <begin position="133"/>
        <end position="164"/>
    </location>
</feature>
<evidence type="ECO:0000313" key="3">
    <source>
        <dbReference type="EMBL" id="KAJ8305947.1"/>
    </source>
</evidence>
<organism evidence="3 4">
    <name type="scientific">Tegillarca granosa</name>
    <name type="common">Malaysian cockle</name>
    <name type="synonym">Anadara granosa</name>
    <dbReference type="NCBI Taxonomy" id="220873"/>
    <lineage>
        <taxon>Eukaryota</taxon>
        <taxon>Metazoa</taxon>
        <taxon>Spiralia</taxon>
        <taxon>Lophotrochozoa</taxon>
        <taxon>Mollusca</taxon>
        <taxon>Bivalvia</taxon>
        <taxon>Autobranchia</taxon>
        <taxon>Pteriomorphia</taxon>
        <taxon>Arcoida</taxon>
        <taxon>Arcoidea</taxon>
        <taxon>Arcidae</taxon>
        <taxon>Tegillarca</taxon>
    </lineage>
</organism>
<evidence type="ECO:0000256" key="2">
    <source>
        <dbReference type="SAM" id="Phobius"/>
    </source>
</evidence>
<accession>A0ABQ9EL13</accession>